<organism evidence="2 3">
    <name type="scientific">Actinocorallia herbida</name>
    <dbReference type="NCBI Taxonomy" id="58109"/>
    <lineage>
        <taxon>Bacteria</taxon>
        <taxon>Bacillati</taxon>
        <taxon>Actinomycetota</taxon>
        <taxon>Actinomycetes</taxon>
        <taxon>Streptosporangiales</taxon>
        <taxon>Thermomonosporaceae</taxon>
        <taxon>Actinocorallia</taxon>
    </lineage>
</organism>
<keyword evidence="3" id="KW-1185">Reference proteome</keyword>
<feature type="transmembrane region" description="Helical" evidence="1">
    <location>
        <begin position="35"/>
        <end position="57"/>
    </location>
</feature>
<name>A0A3N1D5K3_9ACTN</name>
<accession>A0A3N1D5K3</accession>
<evidence type="ECO:0000256" key="1">
    <source>
        <dbReference type="SAM" id="Phobius"/>
    </source>
</evidence>
<dbReference type="Proteomes" id="UP000272400">
    <property type="component" value="Unassembled WGS sequence"/>
</dbReference>
<evidence type="ECO:0000313" key="2">
    <source>
        <dbReference type="EMBL" id="ROO88736.1"/>
    </source>
</evidence>
<protein>
    <submittedName>
        <fullName evidence="2">Uncharacterized protein</fullName>
    </submittedName>
</protein>
<evidence type="ECO:0000313" key="3">
    <source>
        <dbReference type="Proteomes" id="UP000272400"/>
    </source>
</evidence>
<dbReference type="AlphaFoldDB" id="A0A3N1D5K3"/>
<reference evidence="2 3" key="1">
    <citation type="submission" date="2018-11" db="EMBL/GenBank/DDBJ databases">
        <title>Sequencing the genomes of 1000 actinobacteria strains.</title>
        <authorList>
            <person name="Klenk H.-P."/>
        </authorList>
    </citation>
    <scope>NUCLEOTIDE SEQUENCE [LARGE SCALE GENOMIC DNA]</scope>
    <source>
        <strain evidence="2 3">DSM 44254</strain>
    </source>
</reference>
<keyword evidence="1" id="KW-0472">Membrane</keyword>
<keyword evidence="1" id="KW-0812">Transmembrane</keyword>
<dbReference type="RefSeq" id="WP_123667939.1">
    <property type="nucleotide sequence ID" value="NZ_RJKE01000001.1"/>
</dbReference>
<dbReference type="EMBL" id="RJKE01000001">
    <property type="protein sequence ID" value="ROO88736.1"/>
    <property type="molecule type" value="Genomic_DNA"/>
</dbReference>
<keyword evidence="1" id="KW-1133">Transmembrane helix</keyword>
<gene>
    <name evidence="2" type="ORF">EDD29_6415</name>
</gene>
<proteinExistence type="predicted"/>
<sequence length="62" mass="6256">MVAIFAVLLSLWLIGKAAGVTLRSQSRARVGGEGGGVSGLVLLLGVLTAVVWVVAAVTGHAW</sequence>
<comment type="caution">
    <text evidence="2">The sequence shown here is derived from an EMBL/GenBank/DDBJ whole genome shotgun (WGS) entry which is preliminary data.</text>
</comment>